<dbReference type="SUPFAM" id="SSF58104">
    <property type="entry name" value="Methyl-accepting chemotaxis protein (MCP) signaling domain"/>
    <property type="match status" value="1"/>
</dbReference>
<dbReference type="GO" id="GO:0005886">
    <property type="term" value="C:plasma membrane"/>
    <property type="evidence" value="ECO:0007669"/>
    <property type="project" value="TreeGrafter"/>
</dbReference>
<dbReference type="GO" id="GO:0006935">
    <property type="term" value="P:chemotaxis"/>
    <property type="evidence" value="ECO:0007669"/>
    <property type="project" value="InterPro"/>
</dbReference>
<dbReference type="OrthoDB" id="2489132at2"/>
<dbReference type="PROSITE" id="PS50885">
    <property type="entry name" value="HAMP"/>
    <property type="match status" value="1"/>
</dbReference>
<dbReference type="CDD" id="cd11386">
    <property type="entry name" value="MCP_signal"/>
    <property type="match status" value="1"/>
</dbReference>
<reference evidence="4 5" key="1">
    <citation type="submission" date="2017-05" db="EMBL/GenBank/DDBJ databases">
        <authorList>
            <person name="Song R."/>
            <person name="Chenine A.L."/>
            <person name="Ruprecht R.M."/>
        </authorList>
    </citation>
    <scope>NUCLEOTIDE SEQUENCE [LARGE SCALE GENOMIC DNA]</scope>
    <source>
        <strain evidence="4">SW32</strain>
    </source>
</reference>
<dbReference type="SMART" id="SM00304">
    <property type="entry name" value="HAMP"/>
    <property type="match status" value="1"/>
</dbReference>
<dbReference type="InterPro" id="IPR003660">
    <property type="entry name" value="HAMP_dom"/>
</dbReference>
<evidence type="ECO:0000256" key="2">
    <source>
        <dbReference type="ARBA" id="ARBA00023224"/>
    </source>
</evidence>
<dbReference type="Pfam" id="PF00672">
    <property type="entry name" value="HAMP"/>
    <property type="match status" value="1"/>
</dbReference>
<keyword evidence="2" id="KW-0807">Transducer</keyword>
<gene>
    <name evidence="4" type="ORF">B9H00_08605</name>
</gene>
<dbReference type="FunFam" id="1.10.287.950:FF:000001">
    <property type="entry name" value="Methyl-accepting chemotaxis sensory transducer"/>
    <property type="match status" value="1"/>
</dbReference>
<comment type="subcellular location">
    <subcellularLocation>
        <location evidence="1">Membrane</location>
    </subcellularLocation>
</comment>
<dbReference type="SMART" id="SM00283">
    <property type="entry name" value="MA"/>
    <property type="match status" value="1"/>
</dbReference>
<dbReference type="GO" id="GO:0004888">
    <property type="term" value="F:transmembrane signaling receptor activity"/>
    <property type="evidence" value="ECO:0007669"/>
    <property type="project" value="InterPro"/>
</dbReference>
<sequence length="521" mass="55714">MLARLKIGPRLAMAFGVLTLLLIASAVVGLLGLNNMKTTADRAIDTDAMLSQNALNVQRLALQERRFEKDSFINIASPDKVASYYDKWEGARETLQQTLTQGQQLAPTEELRQLYTQAGPALQAYASGFRAIHQRILAGELSEPAQANAAFGEYKEQVYALESLADQINTIAAERLGGAEETISAAHGRTMTSLLIFAGVALLAAIALAIVITRSITRPLSRALHVAEQVAQGDLTQEITVTGRDETAQLLSAMKAMNASLQKLVTSIRETCQSVHVGATELSHASHDLAARTEQQAASLEETAASMEEISSTVRHNTEATQQVNTLTIEATGNVRSSSQDVVHGLSLMKEIATQSQRVNEILSTIDAISFQTNILALNASVEAARAGDQGRGFAVVASEVRALANRSATSAGEIRQLLEEMNQRIISGVTQAERSGGSIEQTREAIEQLATLINDIATASREQDGGVDQVNSAIAQMDLVTQQNAAMVEQSTAAASMLAEQAGHLQKLVATFRVRDTANA</sequence>
<name>A0A240UNM2_9GAMM</name>
<dbReference type="CDD" id="cd06225">
    <property type="entry name" value="HAMP"/>
    <property type="match status" value="1"/>
</dbReference>
<dbReference type="KEGG" id="kma:B9H00_08605"/>
<dbReference type="Proteomes" id="UP000194457">
    <property type="component" value="Chromosome"/>
</dbReference>
<dbReference type="EMBL" id="CP021358">
    <property type="protein sequence ID" value="ART63107.1"/>
    <property type="molecule type" value="Genomic_DNA"/>
</dbReference>
<keyword evidence="5" id="KW-1185">Reference proteome</keyword>
<dbReference type="InterPro" id="IPR004090">
    <property type="entry name" value="Chemotax_Me-accpt_rcpt"/>
</dbReference>
<dbReference type="PROSITE" id="PS50111">
    <property type="entry name" value="CHEMOTAXIS_TRANSDUC_2"/>
    <property type="match status" value="1"/>
</dbReference>
<dbReference type="InterPro" id="IPR024478">
    <property type="entry name" value="HlyB_4HB_MCP"/>
</dbReference>
<comment type="similarity">
    <text evidence="3">Belongs to the methyl-accepting chemotaxis (MCP) protein family.</text>
</comment>
<dbReference type="PANTHER" id="PTHR43531">
    <property type="entry name" value="PROTEIN ICFG"/>
    <property type="match status" value="1"/>
</dbReference>
<evidence type="ECO:0000313" key="5">
    <source>
        <dbReference type="Proteomes" id="UP000194457"/>
    </source>
</evidence>
<evidence type="ECO:0000313" key="4">
    <source>
        <dbReference type="EMBL" id="ART63107.1"/>
    </source>
</evidence>
<dbReference type="InterPro" id="IPR004089">
    <property type="entry name" value="MCPsignal_dom"/>
</dbReference>
<proteinExistence type="inferred from homology"/>
<dbReference type="GO" id="GO:0007165">
    <property type="term" value="P:signal transduction"/>
    <property type="evidence" value="ECO:0007669"/>
    <property type="project" value="UniProtKB-KW"/>
</dbReference>
<evidence type="ECO:0000256" key="3">
    <source>
        <dbReference type="ARBA" id="ARBA00029447"/>
    </source>
</evidence>
<dbReference type="Pfam" id="PF00015">
    <property type="entry name" value="MCPsignal"/>
    <property type="match status" value="1"/>
</dbReference>
<dbReference type="Gene3D" id="1.10.287.950">
    <property type="entry name" value="Methyl-accepting chemotaxis protein"/>
    <property type="match status" value="1"/>
</dbReference>
<dbReference type="PANTHER" id="PTHR43531:SF5">
    <property type="entry name" value="METHYL-ACCEPTING CHEMOTAXIS PROTEIN III"/>
    <property type="match status" value="1"/>
</dbReference>
<dbReference type="AlphaFoldDB" id="A0A240UNM2"/>
<evidence type="ECO:0000256" key="1">
    <source>
        <dbReference type="ARBA" id="ARBA00004370"/>
    </source>
</evidence>
<dbReference type="Pfam" id="PF12729">
    <property type="entry name" value="4HB_MCP_1"/>
    <property type="match status" value="1"/>
</dbReference>
<accession>A0A240UNM2</accession>
<organism evidence="4 5">
    <name type="scientific">Kushneria marisflavi</name>
    <dbReference type="NCBI Taxonomy" id="157779"/>
    <lineage>
        <taxon>Bacteria</taxon>
        <taxon>Pseudomonadati</taxon>
        <taxon>Pseudomonadota</taxon>
        <taxon>Gammaproteobacteria</taxon>
        <taxon>Oceanospirillales</taxon>
        <taxon>Halomonadaceae</taxon>
        <taxon>Kushneria</taxon>
    </lineage>
</organism>
<dbReference type="RefSeq" id="WP_086900316.1">
    <property type="nucleotide sequence ID" value="NZ_CP021358.1"/>
</dbReference>
<dbReference type="Gene3D" id="6.10.340.10">
    <property type="match status" value="1"/>
</dbReference>
<dbReference type="PRINTS" id="PR00260">
    <property type="entry name" value="CHEMTRNSDUCR"/>
</dbReference>
<protein>
    <submittedName>
        <fullName evidence="4">Methyl-accepting chemotaxis protein</fullName>
    </submittedName>
</protein>
<dbReference type="InterPro" id="IPR051310">
    <property type="entry name" value="MCP_chemotaxis"/>
</dbReference>